<evidence type="ECO:0008006" key="5">
    <source>
        <dbReference type="Google" id="ProtNLM"/>
    </source>
</evidence>
<keyword evidence="2" id="KW-0472">Membrane</keyword>
<proteinExistence type="predicted"/>
<reference evidence="4" key="2">
    <citation type="submission" date="2015-01" db="EMBL/GenBank/DDBJ databases">
        <title>Evolutionary Origins and Diversification of the Mycorrhizal Mutualists.</title>
        <authorList>
            <consortium name="DOE Joint Genome Institute"/>
            <consortium name="Mycorrhizal Genomics Consortium"/>
            <person name="Kohler A."/>
            <person name="Kuo A."/>
            <person name="Nagy L.G."/>
            <person name="Floudas D."/>
            <person name="Copeland A."/>
            <person name="Barry K.W."/>
            <person name="Cichocki N."/>
            <person name="Veneault-Fourrey C."/>
            <person name="LaButti K."/>
            <person name="Lindquist E.A."/>
            <person name="Lipzen A."/>
            <person name="Lundell T."/>
            <person name="Morin E."/>
            <person name="Murat C."/>
            <person name="Riley R."/>
            <person name="Ohm R."/>
            <person name="Sun H."/>
            <person name="Tunlid A."/>
            <person name="Henrissat B."/>
            <person name="Grigoriev I.V."/>
            <person name="Hibbett D.S."/>
            <person name="Martin F."/>
        </authorList>
    </citation>
    <scope>NUCLEOTIDE SEQUENCE [LARGE SCALE GENOMIC DNA]</scope>
    <source>
        <strain evidence="4">LaAM-08-1</strain>
    </source>
</reference>
<dbReference type="Proteomes" id="UP000054477">
    <property type="component" value="Unassembled WGS sequence"/>
</dbReference>
<feature type="transmembrane region" description="Helical" evidence="2">
    <location>
        <begin position="51"/>
        <end position="72"/>
    </location>
</feature>
<evidence type="ECO:0000313" key="3">
    <source>
        <dbReference type="EMBL" id="KIJ95051.1"/>
    </source>
</evidence>
<dbReference type="STRING" id="1095629.A0A0C9XBF2"/>
<dbReference type="HOGENOM" id="CLU_652217_0_0_1"/>
<feature type="transmembrane region" description="Helical" evidence="2">
    <location>
        <begin position="391"/>
        <end position="411"/>
    </location>
</feature>
<evidence type="ECO:0000256" key="2">
    <source>
        <dbReference type="SAM" id="Phobius"/>
    </source>
</evidence>
<organism evidence="3 4">
    <name type="scientific">Laccaria amethystina LaAM-08-1</name>
    <dbReference type="NCBI Taxonomy" id="1095629"/>
    <lineage>
        <taxon>Eukaryota</taxon>
        <taxon>Fungi</taxon>
        <taxon>Dikarya</taxon>
        <taxon>Basidiomycota</taxon>
        <taxon>Agaricomycotina</taxon>
        <taxon>Agaricomycetes</taxon>
        <taxon>Agaricomycetidae</taxon>
        <taxon>Agaricales</taxon>
        <taxon>Agaricineae</taxon>
        <taxon>Hydnangiaceae</taxon>
        <taxon>Laccaria</taxon>
    </lineage>
</organism>
<feature type="compositionally biased region" description="Low complexity" evidence="1">
    <location>
        <begin position="317"/>
        <end position="361"/>
    </location>
</feature>
<keyword evidence="4" id="KW-1185">Reference proteome</keyword>
<name>A0A0C9XBF2_9AGAR</name>
<feature type="region of interest" description="Disordered" evidence="1">
    <location>
        <begin position="314"/>
        <end position="386"/>
    </location>
</feature>
<accession>A0A0C9XBF2</accession>
<evidence type="ECO:0000256" key="1">
    <source>
        <dbReference type="SAM" id="MobiDB-lite"/>
    </source>
</evidence>
<evidence type="ECO:0000313" key="4">
    <source>
        <dbReference type="Proteomes" id="UP000054477"/>
    </source>
</evidence>
<protein>
    <recommendedName>
        <fullName evidence="5">Transmembrane protein</fullName>
    </recommendedName>
</protein>
<sequence>MEPLHTSNSPTQDDPAMRVQVEDSTQYLESPSVCFTASDTTKASWLKWSNVFHAVIQVAGLITAIVFGVWAVKTYGVARNSLLKADTANNLTIRSVDMANTANDLTKQALDIANFGIDLSLLALDIAQDANKQAREIADIMIDQTKTSHAIARAANHQALKIARTSHHLTRQALAIALDAKKQAGKIANTTNDLTRTSLAIANTSNHQTLAQNRLANSLQLLSFCGTMPHNLLRNQTDQCASITSHLWAFVTSSVVPTTPTPTTTSSGIALSRIVSAVSSAVHNLSTSTSSTPPRTTTTMSSSLGFQLIASPDGQLMTTSTSPTRPSPSTSPTSTRPSPSTSPTSMRPAASTQQITVRPSVSTPPTPPSTTVGPSPKLASHRRKKTMQPSVIIGIVVPVAVFFMAVGALIARRKGYISRCG</sequence>
<keyword evidence="2" id="KW-0812">Transmembrane</keyword>
<dbReference type="OrthoDB" id="5410214at2759"/>
<dbReference type="AlphaFoldDB" id="A0A0C9XBF2"/>
<keyword evidence="2" id="KW-1133">Transmembrane helix</keyword>
<gene>
    <name evidence="3" type="ORF">K443DRAFT_339858</name>
</gene>
<reference evidence="3 4" key="1">
    <citation type="submission" date="2014-04" db="EMBL/GenBank/DDBJ databases">
        <authorList>
            <consortium name="DOE Joint Genome Institute"/>
            <person name="Kuo A."/>
            <person name="Kohler A."/>
            <person name="Nagy L.G."/>
            <person name="Floudas D."/>
            <person name="Copeland A."/>
            <person name="Barry K.W."/>
            <person name="Cichocki N."/>
            <person name="Veneault-Fourrey C."/>
            <person name="LaButti K."/>
            <person name="Lindquist E.A."/>
            <person name="Lipzen A."/>
            <person name="Lundell T."/>
            <person name="Morin E."/>
            <person name="Murat C."/>
            <person name="Sun H."/>
            <person name="Tunlid A."/>
            <person name="Henrissat B."/>
            <person name="Grigoriev I.V."/>
            <person name="Hibbett D.S."/>
            <person name="Martin F."/>
            <person name="Nordberg H.P."/>
            <person name="Cantor M.N."/>
            <person name="Hua S.X."/>
        </authorList>
    </citation>
    <scope>NUCLEOTIDE SEQUENCE [LARGE SCALE GENOMIC DNA]</scope>
    <source>
        <strain evidence="3 4">LaAM-08-1</strain>
    </source>
</reference>
<dbReference type="EMBL" id="KN838769">
    <property type="protein sequence ID" value="KIJ95051.1"/>
    <property type="molecule type" value="Genomic_DNA"/>
</dbReference>